<reference evidence="2 3" key="1">
    <citation type="journal article" date="2018" name="PLoS Pathog.">
        <title>Evolution of structural diversity of trichothecenes, a family of toxins produced by plant pathogenic and entomopathogenic fungi.</title>
        <authorList>
            <person name="Proctor R.H."/>
            <person name="McCormick S.P."/>
            <person name="Kim H.S."/>
            <person name="Cardoza R.E."/>
            <person name="Stanley A.M."/>
            <person name="Lindo L."/>
            <person name="Kelly A."/>
            <person name="Brown D.W."/>
            <person name="Lee T."/>
            <person name="Vaughan M.M."/>
            <person name="Alexander N.J."/>
            <person name="Busman M."/>
            <person name="Gutierrez S."/>
        </authorList>
    </citation>
    <scope>NUCLEOTIDE SEQUENCE [LARGE SCALE GENOMIC DNA]</scope>
    <source>
        <strain evidence="2 3">IBT 40837</strain>
    </source>
</reference>
<feature type="compositionally biased region" description="Acidic residues" evidence="1">
    <location>
        <begin position="365"/>
        <end position="375"/>
    </location>
</feature>
<feature type="compositionally biased region" description="Low complexity" evidence="1">
    <location>
        <begin position="298"/>
        <end position="312"/>
    </location>
</feature>
<keyword evidence="3" id="KW-1185">Reference proteome</keyword>
<gene>
    <name evidence="2" type="ORF">TARUN_1799</name>
</gene>
<evidence type="ECO:0000313" key="2">
    <source>
        <dbReference type="EMBL" id="RFU80410.1"/>
    </source>
</evidence>
<feature type="compositionally biased region" description="Basic and acidic residues" evidence="1">
    <location>
        <begin position="831"/>
        <end position="844"/>
    </location>
</feature>
<feature type="region of interest" description="Disordered" evidence="1">
    <location>
        <begin position="660"/>
        <end position="798"/>
    </location>
</feature>
<feature type="compositionally biased region" description="Polar residues" evidence="1">
    <location>
        <begin position="81"/>
        <end position="94"/>
    </location>
</feature>
<feature type="region of interest" description="Disordered" evidence="1">
    <location>
        <begin position="169"/>
        <end position="347"/>
    </location>
</feature>
<feature type="region of interest" description="Disordered" evidence="1">
    <location>
        <begin position="827"/>
        <end position="947"/>
    </location>
</feature>
<feature type="compositionally biased region" description="Polar residues" evidence="1">
    <location>
        <begin position="205"/>
        <end position="232"/>
    </location>
</feature>
<feature type="compositionally biased region" description="Polar residues" evidence="1">
    <location>
        <begin position="693"/>
        <end position="702"/>
    </location>
</feature>
<feature type="compositionally biased region" description="Low complexity" evidence="1">
    <location>
        <begin position="770"/>
        <end position="782"/>
    </location>
</feature>
<feature type="compositionally biased region" description="Polar residues" evidence="1">
    <location>
        <begin position="483"/>
        <end position="508"/>
    </location>
</feature>
<sequence>MLRTRSIYCEAVFQPQDIYYEGSEDEDYDDAATRKQRYDAAGQQFLAGKAPLLLSATLKGPFEEESGWVNPWRSKNRTSHSQHQPGSQHAGSQYSHKRPAASAFIEKQAVDALKSAEFALPSPESLKQAPFTEAHSRLHSKDDVVHDWRDDVSSLPLDNGDFWATNSPSRKLNKRKSKSSTWLNSVTNKRQKTESVETEGETPTLGISQTPKTNVSKRGTRSKTAVSSSSIYSHIRELTSKLPPGGSQDLSSEDEDTDDTSSDEAVIIPSSTVSPSTKASLPCTKGSPYRILRENGYSSSPLSSPFSQPSLLRALSPVSMSPAQTPTKRAATTKASSRRRSSSGLSALSDVLTSLSSLSDLDMLGADDGDDDDDTGSTVLPGSQPREEQLVSPEIPEINGDGDPIPHTALAADSDNEEDMPPFESNENGPQIVEDDVHMDDLKPSSDIHRGRFTTFRATQPSRMASPLIYDDAERADQPVPEPSNTALLSSQYIATDENQPVNSSTFGKPQPSGDDNVAKGTSPHRSSPLQSLSPRNGRINSRPALKKIVQPYFSSLHDSSNASIDEALYLQLDDDQQSKENIEAKEVNETKGNPTPSVVNITLPASQSSINETITVPDCVQSPSELDNSQEESVACDSPVLDTEDTAQGSLLPSILGQAEPLHTPLTPPSTSLPPSIPTEDASIDMLERQTNENASETPSEPSLIGPVTDGHSCVRQQEQQDDSPTSTRAAESSITPSQGIDAHHLLSEDSPKSMEQVLRRPSTPEPQFAFTSFSSFMSPSPNHRRQTHHFSNETLDGIAPKSQGILMTSMKKSWRSTIPKKRVSWAPLPHEETAMSDEKASSETEMSSSLSRGRDRAGSPPPPSTGISSDSLAQGDAKFGDHFAAVADGSKGTQPQKVPSTPSISERTSSSPDREASVEKFATEQTEKKSFGTKTSGWDDEDPTDIVEDMFNEMDDFLQVWDVDAELNEARKADKARTSSKRGAEMVPEDDDIDMSASFSIL</sequence>
<proteinExistence type="predicted"/>
<feature type="compositionally biased region" description="Polar residues" evidence="1">
    <location>
        <begin position="269"/>
        <end position="279"/>
    </location>
</feature>
<dbReference type="Proteomes" id="UP000266272">
    <property type="component" value="Unassembled WGS sequence"/>
</dbReference>
<feature type="compositionally biased region" description="Basic and acidic residues" evidence="1">
    <location>
        <begin position="914"/>
        <end position="932"/>
    </location>
</feature>
<feature type="compositionally biased region" description="Polar residues" evidence="1">
    <location>
        <begin position="524"/>
        <end position="535"/>
    </location>
</feature>
<feature type="compositionally biased region" description="Basic and acidic residues" evidence="1">
    <location>
        <begin position="743"/>
        <end position="754"/>
    </location>
</feature>
<feature type="region of interest" description="Disordered" evidence="1">
    <location>
        <begin position="972"/>
        <end position="1004"/>
    </location>
</feature>
<dbReference type="OrthoDB" id="4897707at2759"/>
<feature type="compositionally biased region" description="Basic and acidic residues" evidence="1">
    <location>
        <begin position="435"/>
        <end position="450"/>
    </location>
</feature>
<dbReference type="EMBL" id="PXOA01000111">
    <property type="protein sequence ID" value="RFU80410.1"/>
    <property type="molecule type" value="Genomic_DNA"/>
</dbReference>
<evidence type="ECO:0000256" key="1">
    <source>
        <dbReference type="SAM" id="MobiDB-lite"/>
    </source>
</evidence>
<feature type="region of interest" description="Disordered" evidence="1">
    <location>
        <begin position="68"/>
        <end position="100"/>
    </location>
</feature>
<accession>A0A395NWE3</accession>
<protein>
    <recommendedName>
        <fullName evidence="4">Protamine p1</fullName>
    </recommendedName>
</protein>
<dbReference type="STRING" id="490622.A0A395NWE3"/>
<dbReference type="AlphaFoldDB" id="A0A395NWE3"/>
<feature type="region of interest" description="Disordered" evidence="1">
    <location>
        <begin position="361"/>
        <end position="541"/>
    </location>
</feature>
<organism evidence="2 3">
    <name type="scientific">Trichoderma arundinaceum</name>
    <dbReference type="NCBI Taxonomy" id="490622"/>
    <lineage>
        <taxon>Eukaryota</taxon>
        <taxon>Fungi</taxon>
        <taxon>Dikarya</taxon>
        <taxon>Ascomycota</taxon>
        <taxon>Pezizomycotina</taxon>
        <taxon>Sordariomycetes</taxon>
        <taxon>Hypocreomycetidae</taxon>
        <taxon>Hypocreales</taxon>
        <taxon>Hypocreaceae</taxon>
        <taxon>Trichoderma</taxon>
    </lineage>
</organism>
<evidence type="ECO:0000313" key="3">
    <source>
        <dbReference type="Proteomes" id="UP000266272"/>
    </source>
</evidence>
<feature type="compositionally biased region" description="Acidic residues" evidence="1">
    <location>
        <begin position="251"/>
        <end position="262"/>
    </location>
</feature>
<feature type="compositionally biased region" description="Polar residues" evidence="1">
    <location>
        <begin position="716"/>
        <end position="740"/>
    </location>
</feature>
<name>A0A395NWE3_TRIAR</name>
<evidence type="ECO:0008006" key="4">
    <source>
        <dbReference type="Google" id="ProtNLM"/>
    </source>
</evidence>
<comment type="caution">
    <text evidence="2">The sequence shown here is derived from an EMBL/GenBank/DDBJ whole genome shotgun (WGS) entry which is preliminary data.</text>
</comment>
<feature type="compositionally biased region" description="Low complexity" evidence="1">
    <location>
        <begin position="901"/>
        <end position="913"/>
    </location>
</feature>
<feature type="compositionally biased region" description="Pro residues" evidence="1">
    <location>
        <begin position="667"/>
        <end position="678"/>
    </location>
</feature>
<feature type="compositionally biased region" description="Low complexity" evidence="1">
    <location>
        <begin position="325"/>
        <end position="335"/>
    </location>
</feature>